<proteinExistence type="predicted"/>
<dbReference type="GO" id="GO:0008270">
    <property type="term" value="F:zinc ion binding"/>
    <property type="evidence" value="ECO:0007669"/>
    <property type="project" value="InterPro"/>
</dbReference>
<accession>A0A8H4VTA1</accession>
<feature type="compositionally biased region" description="Polar residues" evidence="1">
    <location>
        <begin position="490"/>
        <end position="499"/>
    </location>
</feature>
<gene>
    <name evidence="3" type="ORF">D9613_005256</name>
</gene>
<feature type="region of interest" description="Disordered" evidence="1">
    <location>
        <begin position="191"/>
        <end position="499"/>
    </location>
</feature>
<dbReference type="InterPro" id="IPR013087">
    <property type="entry name" value="Znf_C2H2_type"/>
</dbReference>
<evidence type="ECO:0000256" key="1">
    <source>
        <dbReference type="SAM" id="MobiDB-lite"/>
    </source>
</evidence>
<organism evidence="3 4">
    <name type="scientific">Agrocybe pediades</name>
    <dbReference type="NCBI Taxonomy" id="84607"/>
    <lineage>
        <taxon>Eukaryota</taxon>
        <taxon>Fungi</taxon>
        <taxon>Dikarya</taxon>
        <taxon>Basidiomycota</taxon>
        <taxon>Agaricomycotina</taxon>
        <taxon>Agaricomycetes</taxon>
        <taxon>Agaricomycetidae</taxon>
        <taxon>Agaricales</taxon>
        <taxon>Agaricineae</taxon>
        <taxon>Strophariaceae</taxon>
        <taxon>Agrocybe</taxon>
    </lineage>
</organism>
<evidence type="ECO:0000313" key="3">
    <source>
        <dbReference type="EMBL" id="KAF4619530.1"/>
    </source>
</evidence>
<dbReference type="PROSITE" id="PS00028">
    <property type="entry name" value="ZINC_FINGER_C2H2_1"/>
    <property type="match status" value="1"/>
</dbReference>
<protein>
    <recommendedName>
        <fullName evidence="2">C2H2-type domain-containing protein</fullName>
    </recommendedName>
</protein>
<dbReference type="InterPro" id="IPR048420">
    <property type="entry name" value="Zap1-like_Znf1"/>
</dbReference>
<feature type="domain" description="C2H2-type" evidence="2">
    <location>
        <begin position="13"/>
        <end position="36"/>
    </location>
</feature>
<reference evidence="3 4" key="1">
    <citation type="submission" date="2019-12" db="EMBL/GenBank/DDBJ databases">
        <authorList>
            <person name="Floudas D."/>
            <person name="Bentzer J."/>
            <person name="Ahren D."/>
            <person name="Johansson T."/>
            <person name="Persson P."/>
            <person name="Tunlid A."/>
        </authorList>
    </citation>
    <scope>NUCLEOTIDE SEQUENCE [LARGE SCALE GENOMIC DNA]</scope>
    <source>
        <strain evidence="3 4">CBS 102.39</strain>
    </source>
</reference>
<comment type="caution">
    <text evidence="3">The sequence shown here is derived from an EMBL/GenBank/DDBJ whole genome shotgun (WGS) entry which is preliminary data.</text>
</comment>
<evidence type="ECO:0000313" key="4">
    <source>
        <dbReference type="Proteomes" id="UP000521872"/>
    </source>
</evidence>
<sequence length="499" mass="54558">MSLADQSITIYSCKWAWCRSTFTTNQELVYHVTHEHVHSAMPVRRRDIPLIRRAEEGTGESLRLSYSILTGPSSSSFQGQYTQVLFDEEPASSSSSLKGRNLRLQTARANGSSNHQELNRNVDRNNTSEDHAEEFAPKQSEFQFARAESGVLTPTFASLRTSFDSPKPLSVPDSPCFSSLVSLIPKRKLTFDAPENSSPKKSKPSLHHPLVQSQSIGSTASSAGSQLSVELQLTQSPEDDDEDADDADEEDDDDDDDDSTDRPALDASSNPDDDPSGQGAGPSAEMAGSGQEFYKGELRWGLSQPEEPWQTHNPSEQGSLTQESDSNRADLELLTQPPSQLNHANFPIHHHTPSNPSSVDPNSSASLHLSTAKLASPVFASSTPQKQTWYAPAVKRTRSNAKVSAETPKSSPAKSERPAHMRYTRSTSKTRVFKSGTLHFTPAKATNPNPEPISEEHASQDYPNNQESQQSTDSSLSFPDSYPPLLTQAPCDSQSMSQS</sequence>
<feature type="compositionally biased region" description="Acidic residues" evidence="1">
    <location>
        <begin position="237"/>
        <end position="259"/>
    </location>
</feature>
<dbReference type="AlphaFoldDB" id="A0A8H4VTA1"/>
<dbReference type="Pfam" id="PF21816">
    <property type="entry name" value="Zap1_zf1"/>
    <property type="match status" value="1"/>
</dbReference>
<feature type="compositionally biased region" description="Polar residues" evidence="1">
    <location>
        <begin position="379"/>
        <end position="388"/>
    </location>
</feature>
<dbReference type="Gene3D" id="3.30.160.60">
    <property type="entry name" value="Classic Zinc Finger"/>
    <property type="match status" value="1"/>
</dbReference>
<dbReference type="EMBL" id="JAACJL010000016">
    <property type="protein sequence ID" value="KAF4619530.1"/>
    <property type="molecule type" value="Genomic_DNA"/>
</dbReference>
<name>A0A8H4VTA1_9AGAR</name>
<feature type="compositionally biased region" description="Polar residues" evidence="1">
    <location>
        <begin position="211"/>
        <end position="236"/>
    </location>
</feature>
<dbReference type="Proteomes" id="UP000521872">
    <property type="component" value="Unassembled WGS sequence"/>
</dbReference>
<feature type="compositionally biased region" description="Polar residues" evidence="1">
    <location>
        <begin position="310"/>
        <end position="324"/>
    </location>
</feature>
<feature type="compositionally biased region" description="Low complexity" evidence="1">
    <location>
        <begin position="353"/>
        <end position="366"/>
    </location>
</feature>
<evidence type="ECO:0000259" key="2">
    <source>
        <dbReference type="PROSITE" id="PS00028"/>
    </source>
</evidence>
<keyword evidence="4" id="KW-1185">Reference proteome</keyword>
<feature type="compositionally biased region" description="Polar residues" evidence="1">
    <location>
        <begin position="461"/>
        <end position="478"/>
    </location>
</feature>